<comment type="caution">
    <text evidence="1">The sequence shown here is derived from an EMBL/GenBank/DDBJ whole genome shotgun (WGS) entry which is preliminary data.</text>
</comment>
<reference evidence="2" key="1">
    <citation type="journal article" date="2019" name="Int. J. Syst. Evol. Microbiol.">
        <title>The Global Catalogue of Microorganisms (GCM) 10K type strain sequencing project: providing services to taxonomists for standard genome sequencing and annotation.</title>
        <authorList>
            <consortium name="The Broad Institute Genomics Platform"/>
            <consortium name="The Broad Institute Genome Sequencing Center for Infectious Disease"/>
            <person name="Wu L."/>
            <person name="Ma J."/>
        </authorList>
    </citation>
    <scope>NUCLEOTIDE SEQUENCE [LARGE SCALE GENOMIC DNA]</scope>
    <source>
        <strain evidence="2">JCM 16923</strain>
    </source>
</reference>
<dbReference type="RefSeq" id="WP_344780898.1">
    <property type="nucleotide sequence ID" value="NZ_BAAAZW010000002.1"/>
</dbReference>
<dbReference type="EMBL" id="BAAAZW010000002">
    <property type="protein sequence ID" value="GAA3952531.1"/>
    <property type="molecule type" value="Genomic_DNA"/>
</dbReference>
<protein>
    <recommendedName>
        <fullName evidence="3">XRE family transcriptional regulator</fullName>
    </recommendedName>
</protein>
<evidence type="ECO:0008006" key="3">
    <source>
        <dbReference type="Google" id="ProtNLM"/>
    </source>
</evidence>
<dbReference type="SUPFAM" id="SSF47413">
    <property type="entry name" value="lambda repressor-like DNA-binding domains"/>
    <property type="match status" value="1"/>
</dbReference>
<keyword evidence="2" id="KW-1185">Reference proteome</keyword>
<proteinExistence type="predicted"/>
<gene>
    <name evidence="1" type="ORF">GCM10022231_08280</name>
</gene>
<accession>A0ABP7NT13</accession>
<organism evidence="1 2">
    <name type="scientific">Gordonia caeni</name>
    <dbReference type="NCBI Taxonomy" id="1007097"/>
    <lineage>
        <taxon>Bacteria</taxon>
        <taxon>Bacillati</taxon>
        <taxon>Actinomycetota</taxon>
        <taxon>Actinomycetes</taxon>
        <taxon>Mycobacteriales</taxon>
        <taxon>Gordoniaceae</taxon>
        <taxon>Gordonia</taxon>
    </lineage>
</organism>
<sequence length="105" mass="11560">MADIELHMDGSLARAARHLIKVSARTVARHAGVETQDLRQYEKGGDTLDRDQIQRVADSLVHYGAVFITEDPLGGVGVRRKFSRTGVRMIENWESEGGPVASDDV</sequence>
<name>A0ABP7NT13_9ACTN</name>
<evidence type="ECO:0000313" key="1">
    <source>
        <dbReference type="EMBL" id="GAA3952531.1"/>
    </source>
</evidence>
<dbReference type="Gene3D" id="1.10.260.40">
    <property type="entry name" value="lambda repressor-like DNA-binding domains"/>
    <property type="match status" value="1"/>
</dbReference>
<evidence type="ECO:0000313" key="2">
    <source>
        <dbReference type="Proteomes" id="UP001418444"/>
    </source>
</evidence>
<dbReference type="CDD" id="cd00093">
    <property type="entry name" value="HTH_XRE"/>
    <property type="match status" value="1"/>
</dbReference>
<dbReference type="InterPro" id="IPR010982">
    <property type="entry name" value="Lambda_DNA-bd_dom_sf"/>
</dbReference>
<dbReference type="Proteomes" id="UP001418444">
    <property type="component" value="Unassembled WGS sequence"/>
</dbReference>
<dbReference type="InterPro" id="IPR001387">
    <property type="entry name" value="Cro/C1-type_HTH"/>
</dbReference>